<accession>A0A644YAB9</accession>
<organism evidence="1">
    <name type="scientific">bioreactor metagenome</name>
    <dbReference type="NCBI Taxonomy" id="1076179"/>
    <lineage>
        <taxon>unclassified sequences</taxon>
        <taxon>metagenomes</taxon>
        <taxon>ecological metagenomes</taxon>
    </lineage>
</organism>
<dbReference type="EMBL" id="VSSQ01004453">
    <property type="protein sequence ID" value="MPM25259.1"/>
    <property type="molecule type" value="Genomic_DNA"/>
</dbReference>
<protein>
    <submittedName>
        <fullName evidence="1">Uncharacterized protein</fullName>
    </submittedName>
</protein>
<sequence length="67" mass="7821">MEKSNHINFNILMVELMVNLHNHKYGVSGLIIQKIQGIVLQKISHIILIQKQIIFGQMSFMVEIFKE</sequence>
<name>A0A644YAB9_9ZZZZ</name>
<evidence type="ECO:0000313" key="1">
    <source>
        <dbReference type="EMBL" id="MPM25259.1"/>
    </source>
</evidence>
<dbReference type="AlphaFoldDB" id="A0A644YAB9"/>
<gene>
    <name evidence="1" type="ORF">SDC9_71749</name>
</gene>
<comment type="caution">
    <text evidence="1">The sequence shown here is derived from an EMBL/GenBank/DDBJ whole genome shotgun (WGS) entry which is preliminary data.</text>
</comment>
<proteinExistence type="predicted"/>
<reference evidence="1" key="1">
    <citation type="submission" date="2019-08" db="EMBL/GenBank/DDBJ databases">
        <authorList>
            <person name="Kucharzyk K."/>
            <person name="Murdoch R.W."/>
            <person name="Higgins S."/>
            <person name="Loffler F."/>
        </authorList>
    </citation>
    <scope>NUCLEOTIDE SEQUENCE</scope>
</reference>